<feature type="region of interest" description="Disordered" evidence="1">
    <location>
        <begin position="55"/>
        <end position="79"/>
    </location>
</feature>
<name>A0A379K0P1_ECTOL</name>
<protein>
    <submittedName>
        <fullName evidence="2">Uncharacterized protein</fullName>
    </submittedName>
</protein>
<reference evidence="2 3" key="1">
    <citation type="submission" date="2018-06" db="EMBL/GenBank/DDBJ databases">
        <authorList>
            <consortium name="Pathogen Informatics"/>
            <person name="Doyle S."/>
        </authorList>
    </citation>
    <scope>NUCLEOTIDE SEQUENCE [LARGE SCALE GENOMIC DNA]</scope>
    <source>
        <strain evidence="2 3">NCTC10860</strain>
    </source>
</reference>
<proteinExistence type="predicted"/>
<evidence type="ECO:0000256" key="1">
    <source>
        <dbReference type="SAM" id="MobiDB-lite"/>
    </source>
</evidence>
<dbReference type="EMBL" id="UGUW01000001">
    <property type="protein sequence ID" value="SUD57869.1"/>
    <property type="molecule type" value="Genomic_DNA"/>
</dbReference>
<dbReference type="Proteomes" id="UP000254084">
    <property type="component" value="Unassembled WGS sequence"/>
</dbReference>
<evidence type="ECO:0000313" key="2">
    <source>
        <dbReference type="EMBL" id="SUD57869.1"/>
    </source>
</evidence>
<dbReference type="AlphaFoldDB" id="A0A379K0P1"/>
<evidence type="ECO:0000313" key="3">
    <source>
        <dbReference type="Proteomes" id="UP000254084"/>
    </source>
</evidence>
<organism evidence="2 3">
    <name type="scientific">Ectopseudomonas oleovorans</name>
    <name type="common">Pseudomonas oleovorans</name>
    <dbReference type="NCBI Taxonomy" id="301"/>
    <lineage>
        <taxon>Bacteria</taxon>
        <taxon>Pseudomonadati</taxon>
        <taxon>Pseudomonadota</taxon>
        <taxon>Gammaproteobacteria</taxon>
        <taxon>Pseudomonadales</taxon>
        <taxon>Pseudomonadaceae</taxon>
        <taxon>Ectopseudomonas</taxon>
    </lineage>
</organism>
<gene>
    <name evidence="2" type="ORF">NCTC10860_00072</name>
</gene>
<sequence length="79" mass="8943">MSWADRAAPIVGEVIRRIGRSDKQALRKALAEAYPWGARKNTPYKAWLAEVRRQLGHPLNTPKTDPANQQADMFGQRSQ</sequence>
<accession>A0A379K0P1</accession>
<feature type="compositionally biased region" description="Polar residues" evidence="1">
    <location>
        <begin position="61"/>
        <end position="79"/>
    </location>
</feature>